<evidence type="ECO:0000313" key="2">
    <source>
        <dbReference type="EMBL" id="GIC89060.1"/>
    </source>
</evidence>
<feature type="region of interest" description="Disordered" evidence="1">
    <location>
        <begin position="1"/>
        <end position="30"/>
    </location>
</feature>
<gene>
    <name evidence="2" type="ORF">Aud_005461</name>
</gene>
<dbReference type="EMBL" id="BBXM02000004">
    <property type="protein sequence ID" value="GIC89060.1"/>
    <property type="molecule type" value="Genomic_DNA"/>
</dbReference>
<dbReference type="RefSeq" id="XP_043146326.1">
    <property type="nucleotide sequence ID" value="XM_043290391.1"/>
</dbReference>
<comment type="caution">
    <text evidence="2">The sequence shown here is derived from an EMBL/GenBank/DDBJ whole genome shotgun (WGS) entry which is preliminary data.</text>
</comment>
<feature type="compositionally biased region" description="Polar residues" evidence="1">
    <location>
        <begin position="13"/>
        <end position="30"/>
    </location>
</feature>
<name>A0A8E0QR84_9EURO</name>
<dbReference type="AlphaFoldDB" id="A0A8E0QR84"/>
<organism evidence="2 3">
    <name type="scientific">Aspergillus udagawae</name>
    <dbReference type="NCBI Taxonomy" id="91492"/>
    <lineage>
        <taxon>Eukaryota</taxon>
        <taxon>Fungi</taxon>
        <taxon>Dikarya</taxon>
        <taxon>Ascomycota</taxon>
        <taxon>Pezizomycotina</taxon>
        <taxon>Eurotiomycetes</taxon>
        <taxon>Eurotiomycetidae</taxon>
        <taxon>Eurotiales</taxon>
        <taxon>Aspergillaceae</taxon>
        <taxon>Aspergillus</taxon>
        <taxon>Aspergillus subgen. Fumigati</taxon>
    </lineage>
</organism>
<sequence>MRPSLVSVPEGQAISSSARVSPSGLTPTRTTVTPLASPRAFDAGVQQLVHDVPDVIFDFRIQDYYLAPHAEIPAGTEKTPAYAAANGDAPAIGVQSTSIAVTSSSDMVRQLELQRQLDNGKCVSVDLGQVARGHRYAYQASTSSNADSESPTSATSTVIQDAASILETGDEDCLVTADGGLHVIPMHDPVVALALLGKIYPGNVILPPRSGNLAQAEKAGKGLEPKFVLLGGEAWWFTREVYLACLCSAALCIAQYAGIGV</sequence>
<reference evidence="2" key="2">
    <citation type="submission" date="2021-01" db="EMBL/GenBank/DDBJ databases">
        <title>Pan-genome distribution and transcriptional activeness of fungal secondary metabolism genes in Aspergillus section Fumigati.</title>
        <authorList>
            <person name="Takahashi H."/>
            <person name="Umemura M."/>
            <person name="Ninomiya A."/>
            <person name="Kusuya Y."/>
            <person name="Urayama S."/>
            <person name="Shimizu M."/>
            <person name="Watanabe A."/>
            <person name="Kamei K."/>
            <person name="Yaguchi T."/>
            <person name="Hagiwara D."/>
        </authorList>
    </citation>
    <scope>NUCLEOTIDE SEQUENCE</scope>
    <source>
        <strain evidence="2">IFM 46973</strain>
    </source>
</reference>
<accession>A0A8E0QR84</accession>
<dbReference type="Proteomes" id="UP000036893">
    <property type="component" value="Unassembled WGS sequence"/>
</dbReference>
<evidence type="ECO:0000256" key="1">
    <source>
        <dbReference type="SAM" id="MobiDB-lite"/>
    </source>
</evidence>
<evidence type="ECO:0000313" key="3">
    <source>
        <dbReference type="Proteomes" id="UP000036893"/>
    </source>
</evidence>
<protein>
    <submittedName>
        <fullName evidence="2">Uncharacterized protein</fullName>
    </submittedName>
</protein>
<dbReference type="GeneID" id="66992938"/>
<reference evidence="2" key="1">
    <citation type="journal article" date="2015" name="Genome Announc.">
        <title>Draft Genome Sequence of the Pathogenic Filamentous Fungus Aspergillus udagawae Strain IFM 46973T.</title>
        <authorList>
            <person name="Kusuya Y."/>
            <person name="Takahashi-Nakaguchi A."/>
            <person name="Takahashi H."/>
            <person name="Yaguchi T."/>
        </authorList>
    </citation>
    <scope>NUCLEOTIDE SEQUENCE</scope>
    <source>
        <strain evidence="2">IFM 46973</strain>
    </source>
</reference>
<proteinExistence type="predicted"/>